<accession>A0A7T7HK39</accession>
<gene>
    <name evidence="2" type="ORF">JET14_00130</name>
</gene>
<evidence type="ECO:0000313" key="3">
    <source>
        <dbReference type="Proteomes" id="UP000596083"/>
    </source>
</evidence>
<dbReference type="CDD" id="cd07344">
    <property type="entry name" value="M48_yhfN_like"/>
    <property type="match status" value="1"/>
</dbReference>
<protein>
    <submittedName>
        <fullName evidence="2">M48 family metallopeptidase</fullName>
    </submittedName>
</protein>
<dbReference type="EMBL" id="CP066786">
    <property type="protein sequence ID" value="QQM30643.1"/>
    <property type="molecule type" value="Genomic_DNA"/>
</dbReference>
<dbReference type="RefSeq" id="WP_200336185.1">
    <property type="nucleotide sequence ID" value="NZ_CP066786.1"/>
</dbReference>
<organism evidence="2 3">
    <name type="scientific">Martelella lutilitoris</name>
    <dbReference type="NCBI Taxonomy" id="2583532"/>
    <lineage>
        <taxon>Bacteria</taxon>
        <taxon>Pseudomonadati</taxon>
        <taxon>Pseudomonadota</taxon>
        <taxon>Alphaproteobacteria</taxon>
        <taxon>Hyphomicrobiales</taxon>
        <taxon>Aurantimonadaceae</taxon>
        <taxon>Martelella</taxon>
    </lineage>
</organism>
<dbReference type="Pfam" id="PF01863">
    <property type="entry name" value="YgjP-like"/>
    <property type="match status" value="1"/>
</dbReference>
<dbReference type="AlphaFoldDB" id="A0A7T7HK39"/>
<dbReference type="Gene3D" id="3.30.2010.10">
    <property type="entry name" value="Metalloproteases ('zincins'), catalytic domain"/>
    <property type="match status" value="1"/>
</dbReference>
<dbReference type="KEGG" id="mlut:JET14_00130"/>
<dbReference type="InterPro" id="IPR053136">
    <property type="entry name" value="UTP_pyrophosphatase-like"/>
</dbReference>
<dbReference type="PANTHER" id="PTHR30399:SF1">
    <property type="entry name" value="UTP PYROPHOSPHATASE"/>
    <property type="match status" value="1"/>
</dbReference>
<dbReference type="Proteomes" id="UP000596083">
    <property type="component" value="Chromosome"/>
</dbReference>
<evidence type="ECO:0000313" key="2">
    <source>
        <dbReference type="EMBL" id="QQM30643.1"/>
    </source>
</evidence>
<dbReference type="PANTHER" id="PTHR30399">
    <property type="entry name" value="UNCHARACTERIZED PROTEIN YGJP"/>
    <property type="match status" value="1"/>
</dbReference>
<proteinExistence type="predicted"/>
<sequence length="250" mass="27991">MTSPDVDKRAKPTTIDLGGRTLPLNLKTNARARRMTLKIEPGGHAVSLTVPPGLARHEVDGFLRRHHDWLLERMARFEGHESHIADGGKVKIFGVPHTIRHSGNLRGITEARNEPHGMVLRVSGPAESIGRRVADYLKKEARREITDRVKAHAAASGKSYVSISFKDTRSRWGSCSSVGNLNFSWRIAMAPLFVVDYLAAHEVAHLSEMNHGPRFWALCERLCPRTPEARQWLKNEGSFLHAVRFDAPFA</sequence>
<name>A0A7T7HK39_9HYPH</name>
<feature type="domain" description="YgjP-like metallopeptidase" evidence="1">
    <location>
        <begin position="33"/>
        <end position="235"/>
    </location>
</feature>
<dbReference type="InterPro" id="IPR002725">
    <property type="entry name" value="YgjP-like_metallopeptidase"/>
</dbReference>
<evidence type="ECO:0000259" key="1">
    <source>
        <dbReference type="Pfam" id="PF01863"/>
    </source>
</evidence>
<reference evidence="2 3" key="1">
    <citation type="submission" date="2020-12" db="EMBL/GenBank/DDBJ databases">
        <authorList>
            <person name="Zheng R.K."/>
            <person name="Sun C.M."/>
        </authorList>
    </citation>
    <scope>NUCLEOTIDE SEQUENCE [LARGE SCALE GENOMIC DNA]</scope>
    <source>
        <strain evidence="2 3">ZRK001</strain>
    </source>
</reference>